<comment type="caution">
    <text evidence="2">The sequence shown here is derived from an EMBL/GenBank/DDBJ whole genome shotgun (WGS) entry which is preliminary data.</text>
</comment>
<keyword evidence="3" id="KW-1185">Reference proteome</keyword>
<evidence type="ECO:0000259" key="1">
    <source>
        <dbReference type="Pfam" id="PF13470"/>
    </source>
</evidence>
<proteinExistence type="predicted"/>
<sequence>MPEIYLDTDVAFDIISKRMPYYETSIKLIDLFLQNKIVLLIGESSLGNLFYLSFEIYKLNDAKNLLNDFSSSCKIISGGKTSLKDALNSEFKDKEDALQYYTALNYGADFFITRNIHDYKFAVKSLPVYSPIDFLKLF</sequence>
<dbReference type="RefSeq" id="WP_189578956.1">
    <property type="nucleotide sequence ID" value="NZ_BMYF01000003.1"/>
</dbReference>
<name>A0A8J3CW29_9BACT</name>
<reference evidence="2" key="2">
    <citation type="submission" date="2020-09" db="EMBL/GenBank/DDBJ databases">
        <authorList>
            <person name="Sun Q."/>
            <person name="Kim S."/>
        </authorList>
    </citation>
    <scope>NUCLEOTIDE SEQUENCE</scope>
    <source>
        <strain evidence="2">KCTC 23224</strain>
    </source>
</reference>
<accession>A0A8J3CW29</accession>
<evidence type="ECO:0000313" key="2">
    <source>
        <dbReference type="EMBL" id="GHB28082.1"/>
    </source>
</evidence>
<organism evidence="2 3">
    <name type="scientific">Mongoliitalea lutea</name>
    <dbReference type="NCBI Taxonomy" id="849756"/>
    <lineage>
        <taxon>Bacteria</taxon>
        <taxon>Pseudomonadati</taxon>
        <taxon>Bacteroidota</taxon>
        <taxon>Cytophagia</taxon>
        <taxon>Cytophagales</taxon>
        <taxon>Cyclobacteriaceae</taxon>
        <taxon>Mongoliitalea</taxon>
    </lineage>
</organism>
<protein>
    <recommendedName>
        <fullName evidence="1">PIN domain-containing protein</fullName>
    </recommendedName>
</protein>
<dbReference type="Pfam" id="PF13470">
    <property type="entry name" value="PIN_3"/>
    <property type="match status" value="1"/>
</dbReference>
<dbReference type="Proteomes" id="UP000642809">
    <property type="component" value="Unassembled WGS sequence"/>
</dbReference>
<gene>
    <name evidence="2" type="ORF">GCM10008106_05800</name>
</gene>
<dbReference type="AlphaFoldDB" id="A0A8J3CW29"/>
<dbReference type="SUPFAM" id="SSF88723">
    <property type="entry name" value="PIN domain-like"/>
    <property type="match status" value="1"/>
</dbReference>
<reference evidence="2" key="1">
    <citation type="journal article" date="2014" name="Int. J. Syst. Evol. Microbiol.">
        <title>Complete genome sequence of Corynebacterium casei LMG S-19264T (=DSM 44701T), isolated from a smear-ripened cheese.</title>
        <authorList>
            <consortium name="US DOE Joint Genome Institute (JGI-PGF)"/>
            <person name="Walter F."/>
            <person name="Albersmeier A."/>
            <person name="Kalinowski J."/>
            <person name="Ruckert C."/>
        </authorList>
    </citation>
    <scope>NUCLEOTIDE SEQUENCE</scope>
    <source>
        <strain evidence="2">KCTC 23224</strain>
    </source>
</reference>
<dbReference type="InterPro" id="IPR029060">
    <property type="entry name" value="PIN-like_dom_sf"/>
</dbReference>
<dbReference type="InterPro" id="IPR002716">
    <property type="entry name" value="PIN_dom"/>
</dbReference>
<feature type="domain" description="PIN" evidence="1">
    <location>
        <begin position="5"/>
        <end position="117"/>
    </location>
</feature>
<dbReference type="EMBL" id="BMYF01000003">
    <property type="protein sequence ID" value="GHB28082.1"/>
    <property type="molecule type" value="Genomic_DNA"/>
</dbReference>
<evidence type="ECO:0000313" key="3">
    <source>
        <dbReference type="Proteomes" id="UP000642809"/>
    </source>
</evidence>